<dbReference type="CDD" id="cd00640">
    <property type="entry name" value="Trp-synth-beta_II"/>
    <property type="match status" value="1"/>
</dbReference>
<reference evidence="5" key="1">
    <citation type="submission" date="2018-05" db="EMBL/GenBank/DDBJ databases">
        <authorList>
            <person name="Liu B.-T."/>
        </authorList>
    </citation>
    <scope>NUCLEOTIDE SEQUENCE [LARGE SCALE GENOMIC DNA]</scope>
    <source>
        <strain evidence="5">WD6-1</strain>
    </source>
</reference>
<protein>
    <submittedName>
        <fullName evidence="4">Diaminopropionate ammonia-lyase</fullName>
    </submittedName>
</protein>
<dbReference type="InterPro" id="IPR001926">
    <property type="entry name" value="TrpB-like_PALP"/>
</dbReference>
<evidence type="ECO:0000313" key="5">
    <source>
        <dbReference type="Proteomes" id="UP000245168"/>
    </source>
</evidence>
<gene>
    <name evidence="4" type="ORF">DDZ18_09020</name>
</gene>
<feature type="domain" description="Tryptophan synthase beta chain-like PALP" evidence="3">
    <location>
        <begin position="42"/>
        <end position="371"/>
    </location>
</feature>
<keyword evidence="2" id="KW-0663">Pyridoxal phosphate</keyword>
<keyword evidence="4" id="KW-0456">Lyase</keyword>
<dbReference type="OrthoDB" id="34584at2"/>
<dbReference type="Proteomes" id="UP000245168">
    <property type="component" value="Unassembled WGS sequence"/>
</dbReference>
<evidence type="ECO:0000313" key="4">
    <source>
        <dbReference type="EMBL" id="PWE17784.1"/>
    </source>
</evidence>
<name>A0A2U2BUZ5_9PROT</name>
<evidence type="ECO:0000256" key="1">
    <source>
        <dbReference type="ARBA" id="ARBA00001933"/>
    </source>
</evidence>
<dbReference type="AlphaFoldDB" id="A0A2U2BUZ5"/>
<evidence type="ECO:0000259" key="3">
    <source>
        <dbReference type="Pfam" id="PF00291"/>
    </source>
</evidence>
<dbReference type="GO" id="GO:0016829">
    <property type="term" value="F:lyase activity"/>
    <property type="evidence" value="ECO:0007669"/>
    <property type="project" value="UniProtKB-KW"/>
</dbReference>
<dbReference type="NCBIfam" id="NF006058">
    <property type="entry name" value="PRK08206.1"/>
    <property type="match status" value="1"/>
</dbReference>
<evidence type="ECO:0000256" key="2">
    <source>
        <dbReference type="ARBA" id="ARBA00022898"/>
    </source>
</evidence>
<dbReference type="InterPro" id="IPR036052">
    <property type="entry name" value="TrpB-like_PALP_sf"/>
</dbReference>
<accession>A0A2U2BUZ5</accession>
<dbReference type="RefSeq" id="WP_109253015.1">
    <property type="nucleotide sequence ID" value="NZ_QEXV01000003.1"/>
</dbReference>
<dbReference type="PANTHER" id="PTHR42937:SF1">
    <property type="entry name" value="DIAMINOPROPIONATE AMMONIA-LYASE"/>
    <property type="match status" value="1"/>
</dbReference>
<dbReference type="SUPFAM" id="SSF53686">
    <property type="entry name" value="Tryptophan synthase beta subunit-like PLP-dependent enzymes"/>
    <property type="match status" value="1"/>
</dbReference>
<dbReference type="PANTHER" id="PTHR42937">
    <property type="match status" value="1"/>
</dbReference>
<organism evidence="4 5">
    <name type="scientific">Marinicauda salina</name>
    <dbReference type="NCBI Taxonomy" id="2135793"/>
    <lineage>
        <taxon>Bacteria</taxon>
        <taxon>Pseudomonadati</taxon>
        <taxon>Pseudomonadota</taxon>
        <taxon>Alphaproteobacteria</taxon>
        <taxon>Maricaulales</taxon>
        <taxon>Maricaulaceae</taxon>
        <taxon>Marinicauda</taxon>
    </lineage>
</organism>
<comment type="cofactor">
    <cofactor evidence="1">
        <name>pyridoxal 5'-phosphate</name>
        <dbReference type="ChEBI" id="CHEBI:597326"/>
    </cofactor>
</comment>
<keyword evidence="5" id="KW-1185">Reference proteome</keyword>
<comment type="caution">
    <text evidence="4">The sequence shown here is derived from an EMBL/GenBank/DDBJ whole genome shotgun (WGS) entry which is preliminary data.</text>
</comment>
<dbReference type="Gene3D" id="3.40.50.1100">
    <property type="match status" value="3"/>
</dbReference>
<proteinExistence type="predicted"/>
<dbReference type="EMBL" id="QEXV01000003">
    <property type="protein sequence ID" value="PWE17784.1"/>
    <property type="molecule type" value="Genomic_DNA"/>
</dbReference>
<dbReference type="Pfam" id="PF00291">
    <property type="entry name" value="PALP"/>
    <property type="match status" value="1"/>
</dbReference>
<sequence>MAFQLNRHAARGADYPSGLASILSAAGREEAEAVLGGFADHAETPLVELPGLAARLGIARLAVKDEGARFGLGAFKAVGGAYAVYRHLARTLGEDAARRRLDEGGDPAARDAPAVCCASAGNHGLGVAFGARRLGCGCVVFVHAGVTQARIARIEALGARVVQTAFGYDATVRHAGEVAAAEGWTVISDTACPGYVDIPSDVMHGYMAVAAEAERQFGETPPSHVFLQCGVGGFAAAACAQHWIRYGTTRPTTVAVESDQADSLRLSLAAGERGASGKGAASIMLGLAADELSITAWEILRAGAHGAITVSDAAARDAMRRLAEPEPGDPAIVAGEAGAAGLAGLTEALADDGARAALELGADSRVLVYVTEAAQDPDSYRDIVGRTPEAVRSRRIEGASA</sequence>